<name>X1BWI9_9ZZZZ</name>
<dbReference type="AlphaFoldDB" id="X1BWI9"/>
<accession>X1BWI9</accession>
<reference evidence="1" key="1">
    <citation type="journal article" date="2014" name="Front. Microbiol.">
        <title>High frequency of phylogenetically diverse reductive dehalogenase-homologous genes in deep subseafloor sedimentary metagenomes.</title>
        <authorList>
            <person name="Kawai M."/>
            <person name="Futagami T."/>
            <person name="Toyoda A."/>
            <person name="Takaki Y."/>
            <person name="Nishi S."/>
            <person name="Hori S."/>
            <person name="Arai W."/>
            <person name="Tsubouchi T."/>
            <person name="Morono Y."/>
            <person name="Uchiyama I."/>
            <person name="Ito T."/>
            <person name="Fujiyama A."/>
            <person name="Inagaki F."/>
            <person name="Takami H."/>
        </authorList>
    </citation>
    <scope>NUCLEOTIDE SEQUENCE</scope>
    <source>
        <strain evidence="1">Expedition CK06-06</strain>
    </source>
</reference>
<evidence type="ECO:0000313" key="1">
    <source>
        <dbReference type="EMBL" id="GAG85477.1"/>
    </source>
</evidence>
<organism evidence="1">
    <name type="scientific">marine sediment metagenome</name>
    <dbReference type="NCBI Taxonomy" id="412755"/>
    <lineage>
        <taxon>unclassified sequences</taxon>
        <taxon>metagenomes</taxon>
        <taxon>ecological metagenomes</taxon>
    </lineage>
</organism>
<proteinExistence type="predicted"/>
<dbReference type="EMBL" id="BART01010128">
    <property type="protein sequence ID" value="GAG85477.1"/>
    <property type="molecule type" value="Genomic_DNA"/>
</dbReference>
<comment type="caution">
    <text evidence="1">The sequence shown here is derived from an EMBL/GenBank/DDBJ whole genome shotgun (WGS) entry which is preliminary data.</text>
</comment>
<sequence length="259" mass="28231">MADIIGVRVTPELDTINSLVICNSPAGQTDALVTFNGENFIVVWVDARFPGITVARVTPQGVVLDTGNYIGGGSSYGEDLPDIACDFQRSFVVWSQEFYGVCGRFINNSAQPEGSVITIATTLATSSVPKVEFDNNNYFVVWADFCSTGTDLDIFGQMVSPQGSLIGGKITIAQGPEIQNYSDFVFDGTNFVVVWLEESSGLFGQMIGTDGQLVGTKLRISDNTPYLRDHPSICVGIDNYLIVWGEYYDNYDIYGNIDI</sequence>
<protein>
    <submittedName>
        <fullName evidence="1">Uncharacterized protein</fullName>
    </submittedName>
</protein>
<feature type="non-terminal residue" evidence="1">
    <location>
        <position position="259"/>
    </location>
</feature>
<gene>
    <name evidence="1" type="ORF">S01H4_22182</name>
</gene>